<dbReference type="EMBL" id="CP002214">
    <property type="protein sequence ID" value="ADO59982.1"/>
    <property type="molecule type" value="Genomic_DNA"/>
</dbReference>
<sequence>MIITMTRYKRCELEAAVKEKEAQGWVCIGEGIVEIGTEKKIWSFEDRGRSKYYGRTGQNKFVVKMKAPEERKRPA</sequence>
<keyword evidence="1" id="KW-0614">Plasmid</keyword>
<reference evidence="1 2" key="1">
    <citation type="journal article" date="2011" name="J. Bacteriol.">
        <title>Complete genome sequence of Paenibacillus polymyxa SC2, a strain of plant growth-promoting Rhizobacterium with broad-spectrum antimicrobial activity.</title>
        <authorList>
            <person name="Ma M."/>
            <person name="Wang C."/>
            <person name="Ding Y."/>
            <person name="Li L."/>
            <person name="Shen D."/>
            <person name="Jiang X."/>
            <person name="Guan D."/>
            <person name="Cao F."/>
            <person name="Chen H."/>
            <person name="Feng R."/>
            <person name="Wang X."/>
            <person name="Ge Y."/>
            <person name="Yao L."/>
            <person name="Bing X."/>
            <person name="Yang X."/>
            <person name="Li J."/>
            <person name="Du B."/>
        </authorList>
    </citation>
    <scope>NUCLEOTIDE SEQUENCE [LARGE SCALE GENOMIC DNA]</scope>
    <source>
        <strain evidence="1 2">SC2</strain>
        <plasmid evidence="2">pSC2</plasmid>
    </source>
</reference>
<dbReference type="AlphaFoldDB" id="E3ELF0"/>
<name>E3ELF0_PAEPS</name>
<dbReference type="HOGENOM" id="CLU_2667682_0_0_9"/>
<dbReference type="RefSeq" id="WP_013386396.1">
    <property type="nucleotide sequence ID" value="NC_014628.2"/>
</dbReference>
<dbReference type="PATRIC" id="fig|886882.15.peg.5995"/>
<protein>
    <submittedName>
        <fullName evidence="1">Uncharacterized protein</fullName>
    </submittedName>
</protein>
<dbReference type="KEGG" id="ppm:PPSC2_28275"/>
<evidence type="ECO:0000313" key="2">
    <source>
        <dbReference type="Proteomes" id="UP000006868"/>
    </source>
</evidence>
<dbReference type="Proteomes" id="UP000006868">
    <property type="component" value="Plasmid pSC2"/>
</dbReference>
<evidence type="ECO:0000313" key="1">
    <source>
        <dbReference type="EMBL" id="ADO59982.1"/>
    </source>
</evidence>
<proteinExistence type="predicted"/>
<geneLocation type="plasmid" evidence="1 2">
    <name>pSC2</name>
</geneLocation>
<accession>E3ELF0</accession>
<organism evidence="1 2">
    <name type="scientific">Paenibacillus polymyxa (strain SC2)</name>
    <name type="common">Bacillus polymyxa</name>
    <dbReference type="NCBI Taxonomy" id="886882"/>
    <lineage>
        <taxon>Bacteria</taxon>
        <taxon>Bacillati</taxon>
        <taxon>Bacillota</taxon>
        <taxon>Bacilli</taxon>
        <taxon>Bacillales</taxon>
        <taxon>Paenibacillaceae</taxon>
        <taxon>Paenibacillus</taxon>
    </lineage>
</organism>
<gene>
    <name evidence="1" type="ORF">PPSC2_28275</name>
</gene>